<keyword evidence="2 4" id="KW-0808">Transferase</keyword>
<keyword evidence="6" id="KW-1185">Reference proteome</keyword>
<evidence type="ECO:0000313" key="5">
    <source>
        <dbReference type="EMBL" id="MSU91709.1"/>
    </source>
</evidence>
<dbReference type="EC" id="2.3.1.30" evidence="4"/>
<dbReference type="AlphaFoldDB" id="A0A6L5Z5V6"/>
<reference evidence="5 6" key="1">
    <citation type="submission" date="2019-10" db="EMBL/GenBank/DDBJ databases">
        <title>Cognatihalovulum marinum gen. nov. sp. nov., a new member of the family Rhodobacteraceae isolated from deep seawater of the Northwest Indian Ocean.</title>
        <authorList>
            <person name="Ruan C."/>
            <person name="Wang J."/>
            <person name="Zheng X."/>
            <person name="Song L."/>
            <person name="Zhu Y."/>
            <person name="Huang Y."/>
            <person name="Lu Z."/>
            <person name="Du W."/>
            <person name="Huang L."/>
            <person name="Dai X."/>
        </authorList>
    </citation>
    <scope>NUCLEOTIDE SEQUENCE [LARGE SCALE GENOMIC DNA]</scope>
    <source>
        <strain evidence="5 6">2CG4</strain>
    </source>
</reference>
<gene>
    <name evidence="5" type="ORF">GE300_19195</name>
</gene>
<dbReference type="InterPro" id="IPR045304">
    <property type="entry name" value="LbH_SAT"/>
</dbReference>
<dbReference type="Proteomes" id="UP000474957">
    <property type="component" value="Unassembled WGS sequence"/>
</dbReference>
<dbReference type="GO" id="GO:0006535">
    <property type="term" value="P:cysteine biosynthetic process from serine"/>
    <property type="evidence" value="ECO:0007669"/>
    <property type="project" value="InterPro"/>
</dbReference>
<accession>A0A6L5Z5V6</accession>
<comment type="similarity">
    <text evidence="1 4">Belongs to the transferase hexapeptide repeat family.</text>
</comment>
<protein>
    <recommendedName>
        <fullName evidence="4">Serine acetyltransferase</fullName>
        <ecNumber evidence="4">2.3.1.30</ecNumber>
    </recommendedName>
</protein>
<dbReference type="EMBL" id="WIND01000024">
    <property type="protein sequence ID" value="MSU91709.1"/>
    <property type="molecule type" value="Genomic_DNA"/>
</dbReference>
<evidence type="ECO:0000256" key="1">
    <source>
        <dbReference type="ARBA" id="ARBA00007274"/>
    </source>
</evidence>
<sequence length="191" mass="20449">MPAAAAEAADAAPRGAALIRQMGLLAVLREDLRTHQGALSRPGLQTLWNYRIGTWAGTLPPGLRQLAGLVYFLGHRFCRNVYGIELFRTARIGRRFLIGHQHGIVIHQYASIGDDCSVRQGVTFGIGTEWVPGQGPVIGNNVSFAPGAIVIGNVRIGDNVSVGPNCVVSTDVPADRSLFIPPPRVIPREPG</sequence>
<keyword evidence="3 4" id="KW-0012">Acyltransferase</keyword>
<evidence type="ECO:0000256" key="4">
    <source>
        <dbReference type="PIRNR" id="PIRNR000441"/>
    </source>
</evidence>
<name>A0A6L5Z5V6_9RHOB</name>
<dbReference type="GO" id="GO:0009001">
    <property type="term" value="F:serine O-acetyltransferase activity"/>
    <property type="evidence" value="ECO:0007669"/>
    <property type="project" value="UniProtKB-EC"/>
</dbReference>
<dbReference type="InterPro" id="IPR005881">
    <property type="entry name" value="Ser_O-AcTrfase"/>
</dbReference>
<dbReference type="PANTHER" id="PTHR42811">
    <property type="entry name" value="SERINE ACETYLTRANSFERASE"/>
    <property type="match status" value="1"/>
</dbReference>
<dbReference type="CDD" id="cd03354">
    <property type="entry name" value="LbH_SAT"/>
    <property type="match status" value="1"/>
</dbReference>
<dbReference type="Gene3D" id="2.160.10.10">
    <property type="entry name" value="Hexapeptide repeat proteins"/>
    <property type="match status" value="1"/>
</dbReference>
<evidence type="ECO:0000313" key="6">
    <source>
        <dbReference type="Proteomes" id="UP000474957"/>
    </source>
</evidence>
<dbReference type="PIRSF" id="PIRSF000441">
    <property type="entry name" value="CysE"/>
    <property type="match status" value="1"/>
</dbReference>
<dbReference type="Pfam" id="PF00132">
    <property type="entry name" value="Hexapep"/>
    <property type="match status" value="1"/>
</dbReference>
<dbReference type="SUPFAM" id="SSF51161">
    <property type="entry name" value="Trimeric LpxA-like enzymes"/>
    <property type="match status" value="1"/>
</dbReference>
<comment type="caution">
    <text evidence="5">The sequence shown here is derived from an EMBL/GenBank/DDBJ whole genome shotgun (WGS) entry which is preliminary data.</text>
</comment>
<comment type="catalytic activity">
    <reaction evidence="4">
        <text>L-serine + acetyl-CoA = O-acetyl-L-serine + CoA</text>
        <dbReference type="Rhea" id="RHEA:24560"/>
        <dbReference type="ChEBI" id="CHEBI:33384"/>
        <dbReference type="ChEBI" id="CHEBI:57287"/>
        <dbReference type="ChEBI" id="CHEBI:57288"/>
        <dbReference type="ChEBI" id="CHEBI:58340"/>
        <dbReference type="EC" id="2.3.1.30"/>
    </reaction>
</comment>
<organism evidence="5 6">
    <name type="scientific">Halovulum marinum</name>
    <dbReference type="NCBI Taxonomy" id="2662447"/>
    <lineage>
        <taxon>Bacteria</taxon>
        <taxon>Pseudomonadati</taxon>
        <taxon>Pseudomonadota</taxon>
        <taxon>Alphaproteobacteria</taxon>
        <taxon>Rhodobacterales</taxon>
        <taxon>Paracoccaceae</taxon>
        <taxon>Halovulum</taxon>
    </lineage>
</organism>
<dbReference type="InterPro" id="IPR011004">
    <property type="entry name" value="Trimer_LpxA-like_sf"/>
</dbReference>
<dbReference type="GO" id="GO:0005737">
    <property type="term" value="C:cytoplasm"/>
    <property type="evidence" value="ECO:0007669"/>
    <property type="project" value="InterPro"/>
</dbReference>
<proteinExistence type="inferred from homology"/>
<evidence type="ECO:0000256" key="3">
    <source>
        <dbReference type="ARBA" id="ARBA00023315"/>
    </source>
</evidence>
<dbReference type="InterPro" id="IPR001451">
    <property type="entry name" value="Hexapep"/>
</dbReference>
<evidence type="ECO:0000256" key="2">
    <source>
        <dbReference type="ARBA" id="ARBA00022679"/>
    </source>
</evidence>